<evidence type="ECO:0000313" key="17">
    <source>
        <dbReference type="Proteomes" id="UP001205105"/>
    </source>
</evidence>
<keyword evidence="12" id="KW-0378">Hydrolase</keyword>
<dbReference type="Pfam" id="PF26216">
    <property type="entry name" value="GDPGP1_C"/>
    <property type="match status" value="1"/>
</dbReference>
<comment type="function">
    <text evidence="2">Specific and highly efficient GDP-D-glucose phosphorylase regulating the levels of GDP-D-glucose in cells.</text>
</comment>
<accession>A0AAD5H233</accession>
<evidence type="ECO:0000259" key="14">
    <source>
        <dbReference type="Pfam" id="PF26216"/>
    </source>
</evidence>
<proteinExistence type="inferred from homology"/>
<evidence type="ECO:0000256" key="9">
    <source>
        <dbReference type="ARBA" id="ARBA00022679"/>
    </source>
</evidence>
<dbReference type="InterPro" id="IPR058865">
    <property type="entry name" value="GDPGP1_C"/>
</dbReference>
<feature type="domain" description="GDPGP1-like C-terminal" evidence="14">
    <location>
        <begin position="343"/>
        <end position="445"/>
    </location>
</feature>
<dbReference type="PANTHER" id="PTHR20884">
    <property type="entry name" value="GDP-D-GLUCOSE PHOSPHORYLASE 1"/>
    <property type="match status" value="1"/>
</dbReference>
<dbReference type="Pfam" id="PF26217">
    <property type="entry name" value="GDPGP1_N"/>
    <property type="match status" value="1"/>
</dbReference>
<dbReference type="AlphaFoldDB" id="A0AAD5H233"/>
<evidence type="ECO:0000256" key="13">
    <source>
        <dbReference type="SAM" id="MobiDB-lite"/>
    </source>
</evidence>
<dbReference type="EMBL" id="JADXDR010000158">
    <property type="protein sequence ID" value="KAI7837290.1"/>
    <property type="molecule type" value="Genomic_DNA"/>
</dbReference>
<name>A0AAD5H233_9CHLO</name>
<evidence type="ECO:0000256" key="4">
    <source>
        <dbReference type="ARBA" id="ARBA00006451"/>
    </source>
</evidence>
<dbReference type="GO" id="GO:0000166">
    <property type="term" value="F:nucleotide binding"/>
    <property type="evidence" value="ECO:0007669"/>
    <property type="project" value="UniProtKB-KW"/>
</dbReference>
<evidence type="ECO:0000256" key="12">
    <source>
        <dbReference type="ARBA" id="ARBA00022801"/>
    </source>
</evidence>
<evidence type="ECO:0000256" key="5">
    <source>
        <dbReference type="ARBA" id="ARBA00012507"/>
    </source>
</evidence>
<dbReference type="Proteomes" id="UP001205105">
    <property type="component" value="Unassembled WGS sequence"/>
</dbReference>
<evidence type="ECO:0000259" key="15">
    <source>
        <dbReference type="Pfam" id="PF26217"/>
    </source>
</evidence>
<dbReference type="InterPro" id="IPR026506">
    <property type="entry name" value="GDPGP"/>
</dbReference>
<reference evidence="16" key="1">
    <citation type="submission" date="2020-11" db="EMBL/GenBank/DDBJ databases">
        <title>Chlorella ohadii genome sequencing and assembly.</title>
        <authorList>
            <person name="Murik O."/>
            <person name="Treves H."/>
            <person name="Kedem I."/>
            <person name="Shotland Y."/>
            <person name="Kaplan A."/>
        </authorList>
    </citation>
    <scope>NUCLEOTIDE SEQUENCE</scope>
    <source>
        <strain evidence="16">1</strain>
    </source>
</reference>
<dbReference type="EC" id="2.7.7.78" evidence="5"/>
<dbReference type="GO" id="GO:0016787">
    <property type="term" value="F:hydrolase activity"/>
    <property type="evidence" value="ECO:0007669"/>
    <property type="project" value="UniProtKB-KW"/>
</dbReference>
<protein>
    <recommendedName>
        <fullName evidence="6">GDP-D-glucose phosphorylase 1</fullName>
        <ecNumber evidence="5">2.7.7.78</ecNumber>
    </recommendedName>
</protein>
<gene>
    <name evidence="16" type="ORF">COHA_008904</name>
</gene>
<evidence type="ECO:0000256" key="1">
    <source>
        <dbReference type="ARBA" id="ARBA00000063"/>
    </source>
</evidence>
<keyword evidence="8" id="KW-0344">Guanine-nucleotide releasing factor</keyword>
<dbReference type="InterPro" id="IPR058866">
    <property type="entry name" value="GDPGP1_N"/>
</dbReference>
<evidence type="ECO:0000256" key="8">
    <source>
        <dbReference type="ARBA" id="ARBA00022658"/>
    </source>
</evidence>
<comment type="similarity">
    <text evidence="4">Belongs to the GDPGP1 family.</text>
</comment>
<comment type="catalytic activity">
    <reaction evidence="1">
        <text>GDP-alpha-D-glucose + phosphate = alpha-D-glucose 1-phosphate + GDP + H(+)</text>
        <dbReference type="Rhea" id="RHEA:30387"/>
        <dbReference type="ChEBI" id="CHEBI:15378"/>
        <dbReference type="ChEBI" id="CHEBI:43474"/>
        <dbReference type="ChEBI" id="CHEBI:58189"/>
        <dbReference type="ChEBI" id="CHEBI:58601"/>
        <dbReference type="ChEBI" id="CHEBI:62230"/>
        <dbReference type="EC" id="2.7.7.78"/>
    </reaction>
</comment>
<sequence length="451" mass="48734">MPLTLTRTPTIYSLNQLDADEPGCPLAAPAKGVLSTPDKAVRELAGGASLLPLYTFPSADGFASKKVRSFGSFQDLAAAGGSGPAVPDVDEEGGLLGASDDDSLSQDGSSDSGTQVVPQRSVLDALLLGEWEDRAEAGLFRYDVTACPTKLVPGSYGFIAQCNEGRLSKKRPTEFRIDQVAQPFDDGKFNFKKALQKEVLFMFEPAARRITKPAFQPAAAPRTSPSLVYINVSPIEYGHVLLVPRVLDDLQQLVTPDTLLLALQFAREADNPYFRLAYNSLGAYGTINHLHFQAYYLAAPYAMERAPTAPLDAAWGLGPAAALLQACCQPLTHPQLYLPLPLQLAELVGTACQRLTAANVPHNLFIADCGARVFLFPNCFAEKKARGLIPEDVLETQVDPAAWEIAGHIVLKRQEDYDTVTQASAWHLLEYASCSEQRFGEVARIALGGLL</sequence>
<organism evidence="16 17">
    <name type="scientific">Chlorella ohadii</name>
    <dbReference type="NCBI Taxonomy" id="2649997"/>
    <lineage>
        <taxon>Eukaryota</taxon>
        <taxon>Viridiplantae</taxon>
        <taxon>Chlorophyta</taxon>
        <taxon>core chlorophytes</taxon>
        <taxon>Trebouxiophyceae</taxon>
        <taxon>Chlorellales</taxon>
        <taxon>Chlorellaceae</taxon>
        <taxon>Chlorella clade</taxon>
        <taxon>Chlorella</taxon>
    </lineage>
</organism>
<keyword evidence="7" id="KW-0963">Cytoplasm</keyword>
<evidence type="ECO:0000313" key="16">
    <source>
        <dbReference type="EMBL" id="KAI7837290.1"/>
    </source>
</evidence>
<feature type="region of interest" description="Disordered" evidence="13">
    <location>
        <begin position="81"/>
        <end position="116"/>
    </location>
</feature>
<comment type="caution">
    <text evidence="16">The sequence shown here is derived from an EMBL/GenBank/DDBJ whole genome shotgun (WGS) entry which is preliminary data.</text>
</comment>
<keyword evidence="11" id="KW-0547">Nucleotide-binding</keyword>
<dbReference type="GO" id="GO:0080048">
    <property type="term" value="F:GDP-D-glucose phosphorylase activity"/>
    <property type="evidence" value="ECO:0007669"/>
    <property type="project" value="UniProtKB-EC"/>
</dbReference>
<keyword evidence="9" id="KW-0808">Transferase</keyword>
<dbReference type="GO" id="GO:0005737">
    <property type="term" value="C:cytoplasm"/>
    <property type="evidence" value="ECO:0007669"/>
    <property type="project" value="UniProtKB-SubCell"/>
</dbReference>
<comment type="subcellular location">
    <subcellularLocation>
        <location evidence="3">Cytoplasm</location>
    </subcellularLocation>
</comment>
<evidence type="ECO:0000256" key="6">
    <source>
        <dbReference type="ARBA" id="ARBA00018857"/>
    </source>
</evidence>
<keyword evidence="17" id="KW-1185">Reference proteome</keyword>
<feature type="domain" description="GDPGP1-like N-terminal" evidence="15">
    <location>
        <begin position="123"/>
        <end position="295"/>
    </location>
</feature>
<evidence type="ECO:0000256" key="10">
    <source>
        <dbReference type="ARBA" id="ARBA00022695"/>
    </source>
</evidence>
<feature type="compositionally biased region" description="Acidic residues" evidence="13">
    <location>
        <begin position="88"/>
        <end position="104"/>
    </location>
</feature>
<dbReference type="GO" id="GO:0006006">
    <property type="term" value="P:glucose metabolic process"/>
    <property type="evidence" value="ECO:0007669"/>
    <property type="project" value="TreeGrafter"/>
</dbReference>
<evidence type="ECO:0000256" key="11">
    <source>
        <dbReference type="ARBA" id="ARBA00022741"/>
    </source>
</evidence>
<evidence type="ECO:0000256" key="3">
    <source>
        <dbReference type="ARBA" id="ARBA00004496"/>
    </source>
</evidence>
<keyword evidence="10" id="KW-0548">Nucleotidyltransferase</keyword>
<dbReference type="GO" id="GO:0005085">
    <property type="term" value="F:guanyl-nucleotide exchange factor activity"/>
    <property type="evidence" value="ECO:0007669"/>
    <property type="project" value="UniProtKB-KW"/>
</dbReference>
<evidence type="ECO:0000256" key="2">
    <source>
        <dbReference type="ARBA" id="ARBA00003049"/>
    </source>
</evidence>
<evidence type="ECO:0000256" key="7">
    <source>
        <dbReference type="ARBA" id="ARBA00022490"/>
    </source>
</evidence>
<dbReference type="PANTHER" id="PTHR20884:SF8">
    <property type="entry name" value="GDP-D-GLUCOSE PHOSPHORYLASE 1"/>
    <property type="match status" value="1"/>
</dbReference>